<dbReference type="Proteomes" id="UP000240661">
    <property type="component" value="Segment"/>
</dbReference>
<dbReference type="EMBL" id="MG198777">
    <property type="protein sequence ID" value="ATW58615.1"/>
    <property type="molecule type" value="Genomic_DNA"/>
</dbReference>
<keyword evidence="3" id="KW-1185">Reference proteome</keyword>
<evidence type="ECO:0000313" key="3">
    <source>
        <dbReference type="Proteomes" id="UP000240661"/>
    </source>
</evidence>
<feature type="compositionally biased region" description="Basic and acidic residues" evidence="1">
    <location>
        <begin position="26"/>
        <end position="56"/>
    </location>
</feature>
<reference evidence="2 3" key="1">
    <citation type="submission" date="2017-10" db="EMBL/GenBank/DDBJ databases">
        <authorList>
            <person name="Monti D.L."/>
            <person name="McPhail C.W."/>
            <person name="Foksinska A.M."/>
            <person name="Opsteen S.A."/>
            <person name="Casey K.N."/>
            <person name="Ali S.Y."/>
            <person name="Nguyen D.C."/>
            <person name="Vale K."/>
            <person name="Baghaei N."/>
            <person name="Pratt M.C."/>
            <person name="Page E.F."/>
            <person name="Gosain A.J."/>
            <person name="Castillo S.J."/>
            <person name="Mallepalli N.R."/>
            <person name="Thompson A.L."/>
            <person name="Presedo N.A."/>
            <person name="Murrell A.C."/>
            <person name="Sahawneh K.J."/>
            <person name="Saleeby D.P."/>
            <person name="Stoner T.H."/>
            <person name="Garlena R.A."/>
            <person name="Russell D.A."/>
            <person name="Pope W.H."/>
            <person name="Jacobs-Sera D."/>
            <person name="Hatfull G.F."/>
        </authorList>
    </citation>
    <scope>NUCLEOTIDE SEQUENCE [LARGE SCALE GENOMIC DNA]</scope>
</reference>
<dbReference type="OrthoDB" id="32423at10239"/>
<feature type="region of interest" description="Disordered" evidence="1">
    <location>
        <begin position="16"/>
        <end position="74"/>
    </location>
</feature>
<organism evidence="2 3">
    <name type="scientific">Corynebacterium phage Darwin</name>
    <dbReference type="NCBI Taxonomy" id="2047869"/>
    <lineage>
        <taxon>Viruses</taxon>
        <taxon>Duplodnaviria</taxon>
        <taxon>Heunggongvirae</taxon>
        <taxon>Uroviricota</taxon>
        <taxon>Caudoviricetes</taxon>
        <taxon>Zierdtviridae</taxon>
        <taxon>Toshachvirinae</taxon>
        <taxon>Ceetrepovirus</taxon>
        <taxon>Ceetrepovirus darwin</taxon>
        <taxon>Corynebacterium virus Darwin</taxon>
    </lineage>
</organism>
<name>A0A2H4P8R7_9CAUD</name>
<feature type="compositionally biased region" description="Basic and acidic residues" evidence="1">
    <location>
        <begin position="142"/>
        <end position="153"/>
    </location>
</feature>
<gene>
    <name evidence="2" type="ORF">SEA_DARWIN_18</name>
</gene>
<feature type="compositionally biased region" description="Basic and acidic residues" evidence="1">
    <location>
        <begin position="64"/>
        <end position="74"/>
    </location>
</feature>
<evidence type="ECO:0000256" key="1">
    <source>
        <dbReference type="SAM" id="MobiDB-lite"/>
    </source>
</evidence>
<accession>A0A2H4P8R7</accession>
<sequence length="162" mass="17866">MANYTEEQLMNVIKILSNSNSDNADEAEKKAAEEAAKAAAAEVERKAAEEAAKNPSEEQEEVEEPKKDDKTVERENKFILKNLKADLNSNGIDGDLVDSIGEFIAYDTLKDDKGEANDELVEKLVETLSSIALRQPPKGGKKRDILNSDKEGLGKYLPQNDK</sequence>
<feature type="region of interest" description="Disordered" evidence="1">
    <location>
        <begin position="134"/>
        <end position="162"/>
    </location>
</feature>
<evidence type="ECO:0000313" key="2">
    <source>
        <dbReference type="EMBL" id="ATW58615.1"/>
    </source>
</evidence>
<protein>
    <submittedName>
        <fullName evidence="2">Uncharacterized protein</fullName>
    </submittedName>
</protein>
<proteinExistence type="predicted"/>